<feature type="region of interest" description="Disordered" evidence="1">
    <location>
        <begin position="286"/>
        <end position="310"/>
    </location>
</feature>
<organism evidence="2 3">
    <name type="scientific">Stigmatella aurantiaca (strain DW4/3-1)</name>
    <dbReference type="NCBI Taxonomy" id="378806"/>
    <lineage>
        <taxon>Bacteria</taxon>
        <taxon>Pseudomonadati</taxon>
        <taxon>Myxococcota</taxon>
        <taxon>Myxococcia</taxon>
        <taxon>Myxococcales</taxon>
        <taxon>Cystobacterineae</taxon>
        <taxon>Archangiaceae</taxon>
        <taxon>Stigmatella</taxon>
    </lineage>
</organism>
<proteinExistence type="predicted"/>
<accession>Q08Z07</accession>
<name>Q08Z07_STIAD</name>
<evidence type="ECO:0000256" key="1">
    <source>
        <dbReference type="SAM" id="MobiDB-lite"/>
    </source>
</evidence>
<sequence length="426" mass="47117">MSIGHADLLAHQVHPRDELRHRVLHLDAGVHLHEVELAVLIQQVLDGPHVVVAQLAHRLDGDTPHLRAQLRRERGRRTLLDELLVPSLDRALALTQVNDVAVLVGGDLDLDVARLLHVPLDVEIAVVEAGHRLGRRRGERLCQHARLADDLHPLATAARGRLEDDGKADLPGEGLRLPGVLQDVGAAGQQRHARLERRLPGPNLVAHQPEHLGPRPDEANLAALAHLGELSVLREKAVARMDGVRPGDLRCGQQLGNVEVALLGRRRTDAHRLIGEAHVQRLTVRRGVNRHRGDSQLPACTDDSQGNLPAIGDQHLLEHAQDSSRPPGPAPGRSRRLRWLNAKERLTELDRLPVLYQDLRNASGHLGLDLVHQLHGLDDAEHLALLHHRAHVHEGRLVRGRGPVECSHEWTGNDLARLLRRRSGSR</sequence>
<comment type="caution">
    <text evidence="2">The sequence shown here is derived from an EMBL/GenBank/DDBJ whole genome shotgun (WGS) entry which is preliminary data.</text>
</comment>
<dbReference type="Proteomes" id="UP000032702">
    <property type="component" value="Unassembled WGS sequence"/>
</dbReference>
<evidence type="ECO:0000313" key="2">
    <source>
        <dbReference type="EMBL" id="EAU65714.1"/>
    </source>
</evidence>
<protein>
    <submittedName>
        <fullName evidence="2">Uncharacterized protein</fullName>
    </submittedName>
</protein>
<dbReference type="AlphaFoldDB" id="Q08Z07"/>
<evidence type="ECO:0000313" key="3">
    <source>
        <dbReference type="Proteomes" id="UP000032702"/>
    </source>
</evidence>
<reference evidence="2 3" key="1">
    <citation type="submission" date="2006-04" db="EMBL/GenBank/DDBJ databases">
        <authorList>
            <person name="Nierman W.C."/>
        </authorList>
    </citation>
    <scope>NUCLEOTIDE SEQUENCE [LARGE SCALE GENOMIC DNA]</scope>
    <source>
        <strain evidence="2 3">DW4/3-1</strain>
    </source>
</reference>
<gene>
    <name evidence="2" type="ORF">STIAU_7808</name>
</gene>
<dbReference type="EMBL" id="AAMD01000074">
    <property type="protein sequence ID" value="EAU65714.1"/>
    <property type="molecule type" value="Genomic_DNA"/>
</dbReference>
<dbReference type="AntiFam" id="ANF00133">
    <property type="entry name" value="Shadow ORF (opposite mccA)"/>
</dbReference>